<accession>A0A1M6J252</accession>
<dbReference type="STRING" id="1121302.SAMN02745163_01890"/>
<dbReference type="Proteomes" id="UP000184310">
    <property type="component" value="Unassembled WGS sequence"/>
</dbReference>
<dbReference type="InterPro" id="IPR001434">
    <property type="entry name" value="OmcB-like_DUF11"/>
</dbReference>
<keyword evidence="3" id="KW-1185">Reference proteome</keyword>
<dbReference type="NCBIfam" id="TIGR01451">
    <property type="entry name" value="B_ant_repeat"/>
    <property type="match status" value="1"/>
</dbReference>
<evidence type="ECO:0000313" key="2">
    <source>
        <dbReference type="EMBL" id="SHJ40790.1"/>
    </source>
</evidence>
<evidence type="ECO:0000259" key="1">
    <source>
        <dbReference type="Pfam" id="PF01345"/>
    </source>
</evidence>
<dbReference type="Pfam" id="PF01345">
    <property type="entry name" value="DUF11"/>
    <property type="match status" value="1"/>
</dbReference>
<evidence type="ECO:0000313" key="3">
    <source>
        <dbReference type="Proteomes" id="UP000184310"/>
    </source>
</evidence>
<dbReference type="InterPro" id="IPR051172">
    <property type="entry name" value="Chlamydia_OmcB"/>
</dbReference>
<feature type="domain" description="DUF11" evidence="1">
    <location>
        <begin position="46"/>
        <end position="136"/>
    </location>
</feature>
<dbReference type="AlphaFoldDB" id="A0A1M6J252"/>
<dbReference type="PANTHER" id="PTHR34819:SF3">
    <property type="entry name" value="CELL SURFACE PROTEIN"/>
    <property type="match status" value="1"/>
</dbReference>
<sequence>MLSIKVMRVINECRIDFNYKMTPLSPIIAKTIFSNKTETIVADDMLKVEKKVDKEYASSFDILRYTIIISNISDKIVTNIFFQDFLPREVRFIKNSVRINGVKHNCISVIKGFFIDNLKISETTEICFKAIVMPYHCNIAIKNQGNFKYDYIYNVEKPPVRLDKETNETSTNIRDNLFKQFNITDIFSFKCFKNEKVYIEKLSVDVNVIKTKLVNTPVTNTKEHEEKTLNNLVVIGTIEYNIEFIVNSMCYRRCEKLNDIRGFSTNILVPYGIEFCSHKDLDVGIEHYSEIAWLEDELLIYTIALIDI</sequence>
<name>A0A1M6J252_9CLOT</name>
<dbReference type="PANTHER" id="PTHR34819">
    <property type="entry name" value="LARGE CYSTEINE-RICH PERIPLASMIC PROTEIN OMCB"/>
    <property type="match status" value="1"/>
</dbReference>
<protein>
    <submittedName>
        <fullName evidence="2">Conserved repeat domain-containing protein</fullName>
    </submittedName>
</protein>
<reference evidence="2 3" key="1">
    <citation type="submission" date="2016-11" db="EMBL/GenBank/DDBJ databases">
        <authorList>
            <person name="Jaros S."/>
            <person name="Januszkiewicz K."/>
            <person name="Wedrychowicz H."/>
        </authorList>
    </citation>
    <scope>NUCLEOTIDE SEQUENCE [LARGE SCALE GENOMIC DNA]</scope>
    <source>
        <strain evidence="2 3">DSM 21758</strain>
    </source>
</reference>
<gene>
    <name evidence="2" type="ORF">SAMN02745163_01890</name>
</gene>
<organism evidence="2 3">
    <name type="scientific">Clostridium cavendishii DSM 21758</name>
    <dbReference type="NCBI Taxonomy" id="1121302"/>
    <lineage>
        <taxon>Bacteria</taxon>
        <taxon>Bacillati</taxon>
        <taxon>Bacillota</taxon>
        <taxon>Clostridia</taxon>
        <taxon>Eubacteriales</taxon>
        <taxon>Clostridiaceae</taxon>
        <taxon>Clostridium</taxon>
    </lineage>
</organism>
<dbReference type="OrthoDB" id="1904464at2"/>
<dbReference type="RefSeq" id="WP_072986428.1">
    <property type="nucleotide sequence ID" value="NZ_FQZB01000008.1"/>
</dbReference>
<dbReference type="EMBL" id="FQZB01000008">
    <property type="protein sequence ID" value="SHJ40790.1"/>
    <property type="molecule type" value="Genomic_DNA"/>
</dbReference>
<proteinExistence type="predicted"/>
<dbReference type="InterPro" id="IPR047589">
    <property type="entry name" value="DUF11_rpt"/>
</dbReference>